<keyword evidence="7" id="KW-0547">Nucleotide-binding</keyword>
<dbReference type="Gene3D" id="3.30.565.10">
    <property type="entry name" value="Histidine kinase-like ATPase, C-terminal domain"/>
    <property type="match status" value="1"/>
</dbReference>
<evidence type="ECO:0000256" key="7">
    <source>
        <dbReference type="ARBA" id="ARBA00022741"/>
    </source>
</evidence>
<dbReference type="InterPro" id="IPR005467">
    <property type="entry name" value="His_kinase_dom"/>
</dbReference>
<keyword evidence="6 12" id="KW-0812">Transmembrane</keyword>
<organism evidence="14 15">
    <name type="scientific">Rheinheimera marina</name>
    <dbReference type="NCBI Taxonomy" id="1774958"/>
    <lineage>
        <taxon>Bacteria</taxon>
        <taxon>Pseudomonadati</taxon>
        <taxon>Pseudomonadota</taxon>
        <taxon>Gammaproteobacteria</taxon>
        <taxon>Chromatiales</taxon>
        <taxon>Chromatiaceae</taxon>
        <taxon>Rheinheimera</taxon>
    </lineage>
</organism>
<dbReference type="SMART" id="SM00388">
    <property type="entry name" value="HisKA"/>
    <property type="match status" value="1"/>
</dbReference>
<dbReference type="PANTHER" id="PTHR45436">
    <property type="entry name" value="SENSOR HISTIDINE KINASE YKOH"/>
    <property type="match status" value="1"/>
</dbReference>
<evidence type="ECO:0000256" key="11">
    <source>
        <dbReference type="ARBA" id="ARBA00023012"/>
    </source>
</evidence>
<proteinExistence type="predicted"/>
<evidence type="ECO:0000256" key="5">
    <source>
        <dbReference type="ARBA" id="ARBA00022679"/>
    </source>
</evidence>
<evidence type="ECO:0000256" key="3">
    <source>
        <dbReference type="ARBA" id="ARBA00012438"/>
    </source>
</evidence>
<protein>
    <recommendedName>
        <fullName evidence="3">histidine kinase</fullName>
        <ecNumber evidence="3">2.7.13.3</ecNumber>
    </recommendedName>
</protein>
<dbReference type="SUPFAM" id="SSF47384">
    <property type="entry name" value="Homodimeric domain of signal transducing histidine kinase"/>
    <property type="match status" value="1"/>
</dbReference>
<dbReference type="PANTHER" id="PTHR45436:SF14">
    <property type="entry name" value="SENSOR PROTEIN QSEC"/>
    <property type="match status" value="1"/>
</dbReference>
<evidence type="ECO:0000313" key="15">
    <source>
        <dbReference type="Proteomes" id="UP001595962"/>
    </source>
</evidence>
<evidence type="ECO:0000256" key="12">
    <source>
        <dbReference type="SAM" id="Phobius"/>
    </source>
</evidence>
<dbReference type="Gene3D" id="1.10.287.130">
    <property type="match status" value="1"/>
</dbReference>
<keyword evidence="9" id="KW-0067">ATP-binding</keyword>
<feature type="transmembrane region" description="Helical" evidence="12">
    <location>
        <begin position="174"/>
        <end position="195"/>
    </location>
</feature>
<keyword evidence="4" id="KW-0597">Phosphoprotein</keyword>
<sequence length="464" mass="52485">MKIKSLRRMLLLSINGVILLLMIVTGVSTFYSAHHELDELFDAQLAQYARLVRHLLVESSSIKPAFDNVIEVPRIIEDGIERTSAQERHPEGHKYESKIAVQVWSQDGKLLLRSANAGTHPLQPMDAGYHVVNFDGYEWVGFSLYAQDLEVWVFTAQREDVRGELSFHLTIDQLVPLSFAVIPIFILVWLTVYWGTRPINELSAKLAGTDPADLKPLQMELPRELHPFQHAVNTLLAELKSYISKEKRFIADASHELRTPLSILQLHTDNLAKAQSADEVQLANQAIQKSTKRLSHLVFQLMEMQKLEHLSHPEKKQISLLGLISDAMGQIESKHLDNVSWDIRVSAEATITVEPALFQCVLRNLLDNAAKYACPNSVVVVEYYSTLTDSKLTITNQLSKDSMPEIDRLGERFFRATVHQDIAGSGLGLSVVRKIIELHQMNLTWLINDHGCFVVMLESQENTE</sequence>
<keyword evidence="11" id="KW-0902">Two-component regulatory system</keyword>
<dbReference type="EMBL" id="JBHSGB010000003">
    <property type="protein sequence ID" value="MFC4654030.1"/>
    <property type="molecule type" value="Genomic_DNA"/>
</dbReference>
<dbReference type="EC" id="2.7.13.3" evidence="3"/>
<dbReference type="InterPro" id="IPR050428">
    <property type="entry name" value="TCS_sensor_his_kinase"/>
</dbReference>
<keyword evidence="8 14" id="KW-0418">Kinase</keyword>
<comment type="catalytic activity">
    <reaction evidence="1">
        <text>ATP + protein L-histidine = ADP + protein N-phospho-L-histidine.</text>
        <dbReference type="EC" id="2.7.13.3"/>
    </reaction>
</comment>
<dbReference type="Pfam" id="PF00512">
    <property type="entry name" value="HisKA"/>
    <property type="match status" value="1"/>
</dbReference>
<evidence type="ECO:0000259" key="13">
    <source>
        <dbReference type="PROSITE" id="PS50109"/>
    </source>
</evidence>
<dbReference type="SUPFAM" id="SSF55874">
    <property type="entry name" value="ATPase domain of HSP90 chaperone/DNA topoisomerase II/histidine kinase"/>
    <property type="match status" value="1"/>
</dbReference>
<evidence type="ECO:0000256" key="4">
    <source>
        <dbReference type="ARBA" id="ARBA00022553"/>
    </source>
</evidence>
<dbReference type="InterPro" id="IPR036890">
    <property type="entry name" value="HATPase_C_sf"/>
</dbReference>
<evidence type="ECO:0000256" key="2">
    <source>
        <dbReference type="ARBA" id="ARBA00004141"/>
    </source>
</evidence>
<dbReference type="PROSITE" id="PS50109">
    <property type="entry name" value="HIS_KIN"/>
    <property type="match status" value="1"/>
</dbReference>
<keyword evidence="15" id="KW-1185">Reference proteome</keyword>
<dbReference type="InterPro" id="IPR003594">
    <property type="entry name" value="HATPase_dom"/>
</dbReference>
<evidence type="ECO:0000313" key="14">
    <source>
        <dbReference type="EMBL" id="MFC4654030.1"/>
    </source>
</evidence>
<evidence type="ECO:0000256" key="8">
    <source>
        <dbReference type="ARBA" id="ARBA00022777"/>
    </source>
</evidence>
<dbReference type="RefSeq" id="WP_377331696.1">
    <property type="nucleotide sequence ID" value="NZ_JBHSGB010000003.1"/>
</dbReference>
<dbReference type="InterPro" id="IPR036097">
    <property type="entry name" value="HisK_dim/P_sf"/>
</dbReference>
<dbReference type="Proteomes" id="UP001595962">
    <property type="component" value="Unassembled WGS sequence"/>
</dbReference>
<keyword evidence="12" id="KW-0472">Membrane</keyword>
<feature type="domain" description="Histidine kinase" evidence="13">
    <location>
        <begin position="252"/>
        <end position="464"/>
    </location>
</feature>
<comment type="subcellular location">
    <subcellularLocation>
        <location evidence="2">Membrane</location>
        <topology evidence="2">Multi-pass membrane protein</topology>
    </subcellularLocation>
</comment>
<reference evidence="15" key="1">
    <citation type="journal article" date="2019" name="Int. J. Syst. Evol. Microbiol.">
        <title>The Global Catalogue of Microorganisms (GCM) 10K type strain sequencing project: providing services to taxonomists for standard genome sequencing and annotation.</title>
        <authorList>
            <consortium name="The Broad Institute Genomics Platform"/>
            <consortium name="The Broad Institute Genome Sequencing Center for Infectious Disease"/>
            <person name="Wu L."/>
            <person name="Ma J."/>
        </authorList>
    </citation>
    <scope>NUCLEOTIDE SEQUENCE [LARGE SCALE GENOMIC DNA]</scope>
    <source>
        <strain evidence="15">DT28</strain>
    </source>
</reference>
<comment type="caution">
    <text evidence="14">The sequence shown here is derived from an EMBL/GenBank/DDBJ whole genome shotgun (WGS) entry which is preliminary data.</text>
</comment>
<accession>A0ABV9JH37</accession>
<name>A0ABV9JH37_9GAMM</name>
<dbReference type="CDD" id="cd00082">
    <property type="entry name" value="HisKA"/>
    <property type="match status" value="1"/>
</dbReference>
<keyword evidence="5" id="KW-0808">Transferase</keyword>
<evidence type="ECO:0000256" key="1">
    <source>
        <dbReference type="ARBA" id="ARBA00000085"/>
    </source>
</evidence>
<dbReference type="GO" id="GO:0016301">
    <property type="term" value="F:kinase activity"/>
    <property type="evidence" value="ECO:0007669"/>
    <property type="project" value="UniProtKB-KW"/>
</dbReference>
<gene>
    <name evidence="14" type="ORF">ACFO3I_03205</name>
</gene>
<evidence type="ECO:0000256" key="6">
    <source>
        <dbReference type="ARBA" id="ARBA00022692"/>
    </source>
</evidence>
<evidence type="ECO:0000256" key="10">
    <source>
        <dbReference type="ARBA" id="ARBA00022989"/>
    </source>
</evidence>
<keyword evidence="10 12" id="KW-1133">Transmembrane helix</keyword>
<evidence type="ECO:0000256" key="9">
    <source>
        <dbReference type="ARBA" id="ARBA00022840"/>
    </source>
</evidence>
<dbReference type="Pfam" id="PF02518">
    <property type="entry name" value="HATPase_c"/>
    <property type="match status" value="1"/>
</dbReference>
<dbReference type="SMART" id="SM00387">
    <property type="entry name" value="HATPase_c"/>
    <property type="match status" value="1"/>
</dbReference>
<dbReference type="InterPro" id="IPR003661">
    <property type="entry name" value="HisK_dim/P_dom"/>
</dbReference>